<accession>A0A1X2GMB3</accession>
<organism evidence="1 2">
    <name type="scientific">Hesseltinella vesiculosa</name>
    <dbReference type="NCBI Taxonomy" id="101127"/>
    <lineage>
        <taxon>Eukaryota</taxon>
        <taxon>Fungi</taxon>
        <taxon>Fungi incertae sedis</taxon>
        <taxon>Mucoromycota</taxon>
        <taxon>Mucoromycotina</taxon>
        <taxon>Mucoromycetes</taxon>
        <taxon>Mucorales</taxon>
        <taxon>Cunninghamellaceae</taxon>
        <taxon>Hesseltinella</taxon>
    </lineage>
</organism>
<dbReference type="EMBL" id="MCGT01000010">
    <property type="protein sequence ID" value="ORX56310.1"/>
    <property type="molecule type" value="Genomic_DNA"/>
</dbReference>
<reference evidence="1 2" key="1">
    <citation type="submission" date="2016-07" db="EMBL/GenBank/DDBJ databases">
        <title>Pervasive Adenine N6-methylation of Active Genes in Fungi.</title>
        <authorList>
            <consortium name="DOE Joint Genome Institute"/>
            <person name="Mondo S.J."/>
            <person name="Dannebaum R.O."/>
            <person name="Kuo R.C."/>
            <person name="Labutti K."/>
            <person name="Haridas S."/>
            <person name="Kuo A."/>
            <person name="Salamov A."/>
            <person name="Ahrendt S.R."/>
            <person name="Lipzen A."/>
            <person name="Sullivan W."/>
            <person name="Andreopoulos W.B."/>
            <person name="Clum A."/>
            <person name="Lindquist E."/>
            <person name="Daum C."/>
            <person name="Ramamoorthy G.K."/>
            <person name="Gryganskyi A."/>
            <person name="Culley D."/>
            <person name="Magnuson J.K."/>
            <person name="James T.Y."/>
            <person name="O'Malley M.A."/>
            <person name="Stajich J.E."/>
            <person name="Spatafora J.W."/>
            <person name="Visel A."/>
            <person name="Grigoriev I.V."/>
        </authorList>
    </citation>
    <scope>NUCLEOTIDE SEQUENCE [LARGE SCALE GENOMIC DNA]</scope>
    <source>
        <strain evidence="1 2">NRRL 3301</strain>
    </source>
</reference>
<protein>
    <submittedName>
        <fullName evidence="1">Uncharacterized protein</fullName>
    </submittedName>
</protein>
<evidence type="ECO:0000313" key="2">
    <source>
        <dbReference type="Proteomes" id="UP000242146"/>
    </source>
</evidence>
<dbReference type="AlphaFoldDB" id="A0A1X2GMB3"/>
<dbReference type="PROSITE" id="PS51257">
    <property type="entry name" value="PROKAR_LIPOPROTEIN"/>
    <property type="match status" value="1"/>
</dbReference>
<name>A0A1X2GMB3_9FUNG</name>
<keyword evidence="2" id="KW-1185">Reference proteome</keyword>
<proteinExistence type="predicted"/>
<sequence>MELRTAMHVWSFFSIENPVTSSFFSLGCAHRYQAKSHSSPRSKSHVFAILGWPP</sequence>
<comment type="caution">
    <text evidence="1">The sequence shown here is derived from an EMBL/GenBank/DDBJ whole genome shotgun (WGS) entry which is preliminary data.</text>
</comment>
<gene>
    <name evidence="1" type="ORF">DM01DRAFT_307549</name>
</gene>
<evidence type="ECO:0000313" key="1">
    <source>
        <dbReference type="EMBL" id="ORX56310.1"/>
    </source>
</evidence>
<dbReference type="Proteomes" id="UP000242146">
    <property type="component" value="Unassembled WGS sequence"/>
</dbReference>